<keyword evidence="3 7" id="KW-0378">Hydrolase</keyword>
<dbReference type="FunFam" id="3.40.50.1470:FF:000001">
    <property type="entry name" value="Peptidyl-tRNA hydrolase"/>
    <property type="match status" value="1"/>
</dbReference>
<dbReference type="GO" id="GO:0006515">
    <property type="term" value="P:protein quality control for misfolded or incompletely synthesized proteins"/>
    <property type="evidence" value="ECO:0007669"/>
    <property type="project" value="UniProtKB-UniRule"/>
</dbReference>
<feature type="compositionally biased region" description="Basic and acidic residues" evidence="10">
    <location>
        <begin position="225"/>
        <end position="235"/>
    </location>
</feature>
<gene>
    <name evidence="7" type="primary">pth</name>
    <name evidence="11" type="ORF">BDD41_0996</name>
</gene>
<dbReference type="Pfam" id="PF01195">
    <property type="entry name" value="Pept_tRNA_hydro"/>
    <property type="match status" value="1"/>
</dbReference>
<feature type="site" description="Discriminates between blocked and unblocked aminoacyl-tRNA" evidence="7">
    <location>
        <position position="9"/>
    </location>
</feature>
<dbReference type="InterPro" id="IPR018171">
    <property type="entry name" value="Pept_tRNA_hydro_CS"/>
</dbReference>
<name>A0A3D9XSC6_PARVE</name>
<dbReference type="GO" id="GO:0005737">
    <property type="term" value="C:cytoplasm"/>
    <property type="evidence" value="ECO:0007669"/>
    <property type="project" value="UniProtKB-SubCell"/>
</dbReference>
<dbReference type="InterPro" id="IPR001328">
    <property type="entry name" value="Pept_tRNA_hydro"/>
</dbReference>
<comment type="catalytic activity">
    <reaction evidence="7 8">
        <text>an N-acyl-L-alpha-aminoacyl-tRNA + H2O = an N-acyl-L-amino acid + a tRNA + H(+)</text>
        <dbReference type="Rhea" id="RHEA:54448"/>
        <dbReference type="Rhea" id="RHEA-COMP:10123"/>
        <dbReference type="Rhea" id="RHEA-COMP:13883"/>
        <dbReference type="ChEBI" id="CHEBI:15377"/>
        <dbReference type="ChEBI" id="CHEBI:15378"/>
        <dbReference type="ChEBI" id="CHEBI:59874"/>
        <dbReference type="ChEBI" id="CHEBI:78442"/>
        <dbReference type="ChEBI" id="CHEBI:138191"/>
        <dbReference type="EC" id="3.1.1.29"/>
    </reaction>
</comment>
<feature type="site" description="Stabilizes the basic form of H active site to accept a proton" evidence="7">
    <location>
        <position position="91"/>
    </location>
</feature>
<sequence length="235" mass="25095">MKLIVGLGNPGAKYAANRHNVGFMAVDRIAADHGFAPWRARFQGEIAEGRLGGTRVTLLKPGTFMNLSGQSVGEAMRYLKLGPEDVTVLHDELDLAPGKLRLKTGGGHAGHNGLRSLHQHIGEGYRRLRIGIGHPGDKNRVSGYVLSDFAKAEEAGLDDLLRGISEGAEALAAGDDARFMNAVAARVAPARNSGTRAENPRKGSPERPAAKPANDLAAEPPSLSDRLRALTERFR</sequence>
<dbReference type="Proteomes" id="UP000256941">
    <property type="component" value="Unassembled WGS sequence"/>
</dbReference>
<dbReference type="EC" id="3.1.1.29" evidence="1 7"/>
<dbReference type="PROSITE" id="PS01195">
    <property type="entry name" value="PEPT_TRNA_HYDROL_1"/>
    <property type="match status" value="1"/>
</dbReference>
<reference evidence="11 12" key="1">
    <citation type="submission" date="2018-08" db="EMBL/GenBank/DDBJ databases">
        <title>Genomic Encyclopedia of Archaeal and Bacterial Type Strains, Phase II (KMG-II): from individual species to whole genera.</title>
        <authorList>
            <person name="Goeker M."/>
        </authorList>
    </citation>
    <scope>NUCLEOTIDE SEQUENCE [LARGE SCALE GENOMIC DNA]</scope>
    <source>
        <strain evidence="11 12">DSM 17099</strain>
    </source>
</reference>
<evidence type="ECO:0000256" key="8">
    <source>
        <dbReference type="RuleBase" id="RU000673"/>
    </source>
</evidence>
<comment type="function">
    <text evidence="7">Hydrolyzes ribosome-free peptidyl-tRNAs (with 1 or more amino acids incorporated), which drop off the ribosome during protein synthesis, or as a result of ribosome stalling.</text>
</comment>
<evidence type="ECO:0000256" key="3">
    <source>
        <dbReference type="ARBA" id="ARBA00022801"/>
    </source>
</evidence>
<dbReference type="Gene3D" id="3.40.50.1470">
    <property type="entry name" value="Peptidyl-tRNA hydrolase"/>
    <property type="match status" value="1"/>
</dbReference>
<comment type="function">
    <text evidence="7">Catalyzes the release of premature peptidyl moieties from peptidyl-tRNA molecules trapped in stalled 50S ribosomal subunits, and thus maintains levels of free tRNAs and 50S ribosomes.</text>
</comment>
<accession>A0A3D9XSC6</accession>
<dbReference type="PANTHER" id="PTHR17224:SF1">
    <property type="entry name" value="PEPTIDYL-TRNA HYDROLASE"/>
    <property type="match status" value="1"/>
</dbReference>
<evidence type="ECO:0000256" key="2">
    <source>
        <dbReference type="ARBA" id="ARBA00022555"/>
    </source>
</evidence>
<comment type="subunit">
    <text evidence="7">Monomer.</text>
</comment>
<evidence type="ECO:0000256" key="4">
    <source>
        <dbReference type="ARBA" id="ARBA00022884"/>
    </source>
</evidence>
<dbReference type="HAMAP" id="MF_00083">
    <property type="entry name" value="Pept_tRNA_hydro_bact"/>
    <property type="match status" value="1"/>
</dbReference>
<feature type="binding site" evidence="7">
    <location>
        <position position="64"/>
    </location>
    <ligand>
        <name>tRNA</name>
        <dbReference type="ChEBI" id="CHEBI:17843"/>
    </ligand>
</feature>
<comment type="subcellular location">
    <subcellularLocation>
        <location evidence="7">Cytoplasm</location>
    </subcellularLocation>
</comment>
<dbReference type="GO" id="GO:0004045">
    <property type="term" value="F:peptidyl-tRNA hydrolase activity"/>
    <property type="evidence" value="ECO:0007669"/>
    <property type="project" value="UniProtKB-UniRule"/>
</dbReference>
<dbReference type="GO" id="GO:0000049">
    <property type="term" value="F:tRNA binding"/>
    <property type="evidence" value="ECO:0007669"/>
    <property type="project" value="UniProtKB-UniRule"/>
</dbReference>
<dbReference type="PANTHER" id="PTHR17224">
    <property type="entry name" value="PEPTIDYL-TRNA HYDROLASE"/>
    <property type="match status" value="1"/>
</dbReference>
<evidence type="ECO:0000313" key="11">
    <source>
        <dbReference type="EMBL" id="REF72518.1"/>
    </source>
</evidence>
<dbReference type="InterPro" id="IPR036416">
    <property type="entry name" value="Pept_tRNA_hydro_sf"/>
</dbReference>
<evidence type="ECO:0000256" key="1">
    <source>
        <dbReference type="ARBA" id="ARBA00013260"/>
    </source>
</evidence>
<dbReference type="GO" id="GO:0072344">
    <property type="term" value="P:rescue of stalled ribosome"/>
    <property type="evidence" value="ECO:0007669"/>
    <property type="project" value="UniProtKB-UniRule"/>
</dbReference>
<feature type="binding site" evidence="7">
    <location>
        <position position="14"/>
    </location>
    <ligand>
        <name>tRNA</name>
        <dbReference type="ChEBI" id="CHEBI:17843"/>
    </ligand>
</feature>
<dbReference type="NCBIfam" id="TIGR00447">
    <property type="entry name" value="pth"/>
    <property type="match status" value="1"/>
</dbReference>
<feature type="binding site" evidence="7">
    <location>
        <position position="112"/>
    </location>
    <ligand>
        <name>tRNA</name>
        <dbReference type="ChEBI" id="CHEBI:17843"/>
    </ligand>
</feature>
<dbReference type="EMBL" id="QTUJ01000001">
    <property type="protein sequence ID" value="REF72518.1"/>
    <property type="molecule type" value="Genomic_DNA"/>
</dbReference>
<dbReference type="PROSITE" id="PS01196">
    <property type="entry name" value="PEPT_TRNA_HYDROL_2"/>
    <property type="match status" value="1"/>
</dbReference>
<evidence type="ECO:0000256" key="6">
    <source>
        <dbReference type="ARBA" id="ARBA00050038"/>
    </source>
</evidence>
<feature type="region of interest" description="Disordered" evidence="10">
    <location>
        <begin position="189"/>
        <end position="235"/>
    </location>
</feature>
<keyword evidence="4 7" id="KW-0694">RNA-binding</keyword>
<protein>
    <recommendedName>
        <fullName evidence="6 7">Peptidyl-tRNA hydrolase</fullName>
        <shortName evidence="7">Pth</shortName>
        <ecNumber evidence="1 7">3.1.1.29</ecNumber>
    </recommendedName>
</protein>
<evidence type="ECO:0000256" key="10">
    <source>
        <dbReference type="SAM" id="MobiDB-lite"/>
    </source>
</evidence>
<proteinExistence type="inferred from homology"/>
<comment type="similarity">
    <text evidence="5 7 9">Belongs to the PTH family.</text>
</comment>
<evidence type="ECO:0000313" key="12">
    <source>
        <dbReference type="Proteomes" id="UP000256941"/>
    </source>
</evidence>
<evidence type="ECO:0000256" key="9">
    <source>
        <dbReference type="RuleBase" id="RU004320"/>
    </source>
</evidence>
<dbReference type="RefSeq" id="WP_116220941.1">
    <property type="nucleotide sequence ID" value="NZ_CP038196.1"/>
</dbReference>
<dbReference type="AlphaFoldDB" id="A0A3D9XSC6"/>
<dbReference type="CDD" id="cd00462">
    <property type="entry name" value="PTH"/>
    <property type="match status" value="1"/>
</dbReference>
<feature type="compositionally biased region" description="Basic and acidic residues" evidence="10">
    <location>
        <begin position="198"/>
        <end position="209"/>
    </location>
</feature>
<evidence type="ECO:0000256" key="5">
    <source>
        <dbReference type="ARBA" id="ARBA00038063"/>
    </source>
</evidence>
<feature type="binding site" evidence="7">
    <location>
        <position position="66"/>
    </location>
    <ligand>
        <name>tRNA</name>
        <dbReference type="ChEBI" id="CHEBI:17843"/>
    </ligand>
</feature>
<dbReference type="SUPFAM" id="SSF53178">
    <property type="entry name" value="Peptidyl-tRNA hydrolase-like"/>
    <property type="match status" value="1"/>
</dbReference>
<feature type="active site" description="Proton acceptor" evidence="7">
    <location>
        <position position="19"/>
    </location>
</feature>
<evidence type="ECO:0000256" key="7">
    <source>
        <dbReference type="HAMAP-Rule" id="MF_00083"/>
    </source>
</evidence>
<keyword evidence="7" id="KW-0963">Cytoplasm</keyword>
<organism evidence="11 12">
    <name type="scientific">Paracoccus versutus</name>
    <name type="common">Thiobacillus versutus</name>
    <dbReference type="NCBI Taxonomy" id="34007"/>
    <lineage>
        <taxon>Bacteria</taxon>
        <taxon>Pseudomonadati</taxon>
        <taxon>Pseudomonadota</taxon>
        <taxon>Alphaproteobacteria</taxon>
        <taxon>Rhodobacterales</taxon>
        <taxon>Paracoccaceae</taxon>
        <taxon>Paracoccus</taxon>
    </lineage>
</organism>
<keyword evidence="2 7" id="KW-0820">tRNA-binding</keyword>
<comment type="caution">
    <text evidence="11">The sequence shown here is derived from an EMBL/GenBank/DDBJ whole genome shotgun (WGS) entry which is preliminary data.</text>
</comment>